<organism evidence="3 4">
    <name type="scientific">Paraclostridium sordellii</name>
    <name type="common">Clostridium sordellii</name>
    <dbReference type="NCBI Taxonomy" id="1505"/>
    <lineage>
        <taxon>Bacteria</taxon>
        <taxon>Bacillati</taxon>
        <taxon>Bacillota</taxon>
        <taxon>Clostridia</taxon>
        <taxon>Peptostreptococcales</taxon>
        <taxon>Peptostreptococcaceae</taxon>
        <taxon>Paraclostridium</taxon>
    </lineage>
</organism>
<sequence length="85" mass="9772">MNGKNNKGIVRNIDSLGRIVIPKEFRRMLNINENDPVEILCENGTIKLKKHNNSCILCGSKENLKNIKNIFICEKCLEEMKDIID</sequence>
<keyword evidence="1" id="KW-0238">DNA-binding</keyword>
<dbReference type="AlphaFoldDB" id="A0A9P1KZK7"/>
<dbReference type="Proteomes" id="UP000049685">
    <property type="component" value="Unassembled WGS sequence"/>
</dbReference>
<dbReference type="PANTHER" id="PTHR34860:SF6">
    <property type="entry name" value="REPRESSOR-LIKE PROTEIN SSO7C3"/>
    <property type="match status" value="1"/>
</dbReference>
<proteinExistence type="predicted"/>
<dbReference type="EMBL" id="CDNY01000003">
    <property type="protein sequence ID" value="CEO32999.1"/>
    <property type="molecule type" value="Genomic_DNA"/>
</dbReference>
<dbReference type="InterPro" id="IPR052975">
    <property type="entry name" value="Repressor-like_regulatory"/>
</dbReference>
<reference evidence="4" key="1">
    <citation type="submission" date="2015-01" db="EMBL/GenBank/DDBJ databases">
        <authorList>
            <person name="Aslett A.Martin."/>
            <person name="De Silva Nishadi"/>
        </authorList>
    </citation>
    <scope>NUCLEOTIDE SEQUENCE [LARGE SCALE GENOMIC DNA]</scope>
    <source>
        <strain evidence="4">UMC4404</strain>
    </source>
</reference>
<evidence type="ECO:0000259" key="2">
    <source>
        <dbReference type="PROSITE" id="PS51740"/>
    </source>
</evidence>
<name>A0A9P1KZK7_PARSO</name>
<comment type="caution">
    <text evidence="3">The sequence shown here is derived from an EMBL/GenBank/DDBJ whole genome shotgun (WGS) entry which is preliminary data.</text>
</comment>
<protein>
    <submittedName>
        <fullName evidence="3">Transcriptional regulator AbrB</fullName>
    </submittedName>
</protein>
<accession>A0A9P1KZK7</accession>
<dbReference type="InterPro" id="IPR007159">
    <property type="entry name" value="SpoVT-AbrB_dom"/>
</dbReference>
<dbReference type="SMART" id="SM00966">
    <property type="entry name" value="SpoVT_AbrB"/>
    <property type="match status" value="1"/>
</dbReference>
<dbReference type="PROSITE" id="PS51740">
    <property type="entry name" value="SPOVT_ABRB"/>
    <property type="match status" value="1"/>
</dbReference>
<dbReference type="PANTHER" id="PTHR34860">
    <property type="entry name" value="REPRESSOR-LIKE PROTEIN SSO7C3"/>
    <property type="match status" value="1"/>
</dbReference>
<dbReference type="NCBIfam" id="TIGR01439">
    <property type="entry name" value="lp_hng_hel_AbrB"/>
    <property type="match status" value="1"/>
</dbReference>
<dbReference type="RefSeq" id="WP_055329033.1">
    <property type="nucleotide sequence ID" value="NZ_BDJI01000002.1"/>
</dbReference>
<dbReference type="GO" id="GO:0003677">
    <property type="term" value="F:DNA binding"/>
    <property type="evidence" value="ECO:0007669"/>
    <property type="project" value="UniProtKB-UniRule"/>
</dbReference>
<gene>
    <name evidence="3" type="primary">abrB_3</name>
    <name evidence="3" type="ORF">UMC4404_09791</name>
</gene>
<dbReference type="Pfam" id="PF04014">
    <property type="entry name" value="MazE_antitoxin"/>
    <property type="match status" value="1"/>
</dbReference>
<evidence type="ECO:0000313" key="3">
    <source>
        <dbReference type="EMBL" id="CEO32999.1"/>
    </source>
</evidence>
<feature type="domain" description="SpoVT-AbrB" evidence="2">
    <location>
        <begin position="8"/>
        <end position="53"/>
    </location>
</feature>
<dbReference type="SUPFAM" id="SSF89447">
    <property type="entry name" value="AbrB/MazE/MraZ-like"/>
    <property type="match status" value="1"/>
</dbReference>
<dbReference type="InterPro" id="IPR037914">
    <property type="entry name" value="SpoVT-AbrB_sf"/>
</dbReference>
<evidence type="ECO:0000313" key="4">
    <source>
        <dbReference type="Proteomes" id="UP000049685"/>
    </source>
</evidence>
<dbReference type="Gene3D" id="2.10.260.10">
    <property type="match status" value="1"/>
</dbReference>
<evidence type="ECO:0000256" key="1">
    <source>
        <dbReference type="PROSITE-ProRule" id="PRU01076"/>
    </source>
</evidence>